<reference evidence="3 4" key="1">
    <citation type="journal article" date="2018" name="G3 (Bethesda)">
        <title>Phylogenetic and Phylogenomic Definition of Rhizopus Species.</title>
        <authorList>
            <person name="Gryganskyi A.P."/>
            <person name="Golan J."/>
            <person name="Dolatabadi S."/>
            <person name="Mondo S."/>
            <person name="Robb S."/>
            <person name="Idnurm A."/>
            <person name="Muszewska A."/>
            <person name="Steczkiewicz K."/>
            <person name="Masonjones S."/>
            <person name="Liao H.L."/>
            <person name="Gajdeczka M.T."/>
            <person name="Anike F."/>
            <person name="Vuek A."/>
            <person name="Anishchenko I.M."/>
            <person name="Voigt K."/>
            <person name="de Hoog G.S."/>
            <person name="Smith M.E."/>
            <person name="Heitman J."/>
            <person name="Vilgalys R."/>
            <person name="Stajich J.E."/>
        </authorList>
    </citation>
    <scope>NUCLEOTIDE SEQUENCE [LARGE SCALE GENOMIC DNA]</scope>
    <source>
        <strain evidence="3 4">CBS 357.93</strain>
    </source>
</reference>
<feature type="compositionally biased region" description="Basic residues" evidence="1">
    <location>
        <begin position="239"/>
        <end position="257"/>
    </location>
</feature>
<dbReference type="Proteomes" id="UP000252139">
    <property type="component" value="Unassembled WGS sequence"/>
</dbReference>
<feature type="region of interest" description="Disordered" evidence="1">
    <location>
        <begin position="174"/>
        <end position="261"/>
    </location>
</feature>
<dbReference type="InterPro" id="IPR036887">
    <property type="entry name" value="HTH_APSES_sf"/>
</dbReference>
<dbReference type="GO" id="GO:0003677">
    <property type="term" value="F:DNA binding"/>
    <property type="evidence" value="ECO:0007669"/>
    <property type="project" value="InterPro"/>
</dbReference>
<dbReference type="Gene3D" id="3.10.260.10">
    <property type="entry name" value="Transcription regulator HTH, APSES-type DNA-binding domain"/>
    <property type="match status" value="1"/>
</dbReference>
<accession>A0A367KAC4</accession>
<feature type="compositionally biased region" description="Low complexity" evidence="1">
    <location>
        <begin position="207"/>
        <end position="238"/>
    </location>
</feature>
<protein>
    <recommendedName>
        <fullName evidence="2">HTH APSES-type domain-containing protein</fullName>
    </recommendedName>
</protein>
<proteinExistence type="predicted"/>
<dbReference type="InterPro" id="IPR003163">
    <property type="entry name" value="Tscrpt_reg_HTH_APSES-type"/>
</dbReference>
<dbReference type="PROSITE" id="PS51299">
    <property type="entry name" value="HTH_APSES"/>
    <property type="match status" value="1"/>
</dbReference>
<comment type="caution">
    <text evidence="3">The sequence shown here is derived from an EMBL/GenBank/DDBJ whole genome shotgun (WGS) entry which is preliminary data.</text>
</comment>
<dbReference type="GO" id="GO:0030907">
    <property type="term" value="C:MBF transcription complex"/>
    <property type="evidence" value="ECO:0007669"/>
    <property type="project" value="TreeGrafter"/>
</dbReference>
<dbReference type="OrthoDB" id="5562739at2759"/>
<dbReference type="STRING" id="86630.A0A367KAC4"/>
<evidence type="ECO:0000313" key="4">
    <source>
        <dbReference type="Proteomes" id="UP000252139"/>
    </source>
</evidence>
<gene>
    <name evidence="3" type="ORF">CU097_005222</name>
</gene>
<dbReference type="EMBL" id="PJQL01000145">
    <property type="protein sequence ID" value="RCH99116.1"/>
    <property type="molecule type" value="Genomic_DNA"/>
</dbReference>
<dbReference type="SUPFAM" id="SSF54616">
    <property type="entry name" value="DNA-binding domain of Mlu1-box binding protein MBP1"/>
    <property type="match status" value="1"/>
</dbReference>
<dbReference type="AlphaFoldDB" id="A0A367KAC4"/>
<evidence type="ECO:0000259" key="2">
    <source>
        <dbReference type="PROSITE" id="PS51299"/>
    </source>
</evidence>
<organism evidence="3 4">
    <name type="scientific">Rhizopus azygosporus</name>
    <name type="common">Rhizopus microsporus var. azygosporus</name>
    <dbReference type="NCBI Taxonomy" id="86630"/>
    <lineage>
        <taxon>Eukaryota</taxon>
        <taxon>Fungi</taxon>
        <taxon>Fungi incertae sedis</taxon>
        <taxon>Mucoromycota</taxon>
        <taxon>Mucoromycotina</taxon>
        <taxon>Mucoromycetes</taxon>
        <taxon>Mucorales</taxon>
        <taxon>Mucorineae</taxon>
        <taxon>Rhizopodaceae</taxon>
        <taxon>Rhizopus</taxon>
    </lineage>
</organism>
<evidence type="ECO:0000313" key="3">
    <source>
        <dbReference type="EMBL" id="RCH99116.1"/>
    </source>
</evidence>
<dbReference type="GO" id="GO:0033309">
    <property type="term" value="C:SBF transcription complex"/>
    <property type="evidence" value="ECO:0007669"/>
    <property type="project" value="TreeGrafter"/>
</dbReference>
<keyword evidence="4" id="KW-1185">Reference proteome</keyword>
<name>A0A367KAC4_RHIAZ</name>
<dbReference type="PANTHER" id="PTHR43828">
    <property type="entry name" value="ASPARAGINASE"/>
    <property type="match status" value="1"/>
</dbReference>
<dbReference type="InterPro" id="IPR051642">
    <property type="entry name" value="SWI6-like"/>
</dbReference>
<sequence>MNTSLYSCSDVKSNNYATSQDTRGVIPAFEMMVGGQPILWDRENDWILITGVWKALGKSKADVLKVVDANPGLPIKKIRGGRLAIQGTWLPMESARTLCVKNAWPLRHDLVPLFGDSFPSDCLAPSHPSFGDLKVGSVASLGVSTPSALVASVSRSSRGRARACRSLVASASIRRSSRASSRPVPTPTASGAASTPPLCSAGSAVTSGDRSVSVDAAASRASVPARASRSSAGVGATRARGRVSRARPLRASKRSHPYQRDVFGYSSRAAGAPASPPPSVSRTSSPRAISVASFASSCSSSPSVTFVGTSTSSPASSPAPLLVFRRSAFTPVRPSFVSSPRPVPSFPSATFIIAEDGQLSPGDSLGYFVSLPNGHIIGRAIHQESFCRRGPRGPL</sequence>
<dbReference type="GO" id="GO:0000981">
    <property type="term" value="F:DNA-binding transcription factor activity, RNA polymerase II-specific"/>
    <property type="evidence" value="ECO:0007669"/>
    <property type="project" value="UniProtKB-ARBA"/>
</dbReference>
<evidence type="ECO:0000256" key="1">
    <source>
        <dbReference type="SAM" id="MobiDB-lite"/>
    </source>
</evidence>
<dbReference type="PANTHER" id="PTHR43828:SF5">
    <property type="entry name" value="TRANSCRIPTIONAL REPRESSOR XBP1"/>
    <property type="match status" value="1"/>
</dbReference>
<feature type="domain" description="HTH APSES-type" evidence="2">
    <location>
        <begin position="15"/>
        <end position="125"/>
    </location>
</feature>